<accession>A0A9Q0EQW9</accession>
<evidence type="ECO:0000256" key="1">
    <source>
        <dbReference type="SAM" id="MobiDB-lite"/>
    </source>
</evidence>
<feature type="compositionally biased region" description="Basic and acidic residues" evidence="1">
    <location>
        <begin position="25"/>
        <end position="37"/>
    </location>
</feature>
<comment type="caution">
    <text evidence="2">The sequence shown here is derived from an EMBL/GenBank/DDBJ whole genome shotgun (WGS) entry which is preliminary data.</text>
</comment>
<dbReference type="Proteomes" id="UP001148018">
    <property type="component" value="Unassembled WGS sequence"/>
</dbReference>
<keyword evidence="3" id="KW-1185">Reference proteome</keyword>
<evidence type="ECO:0000313" key="2">
    <source>
        <dbReference type="EMBL" id="KAJ3610291.1"/>
    </source>
</evidence>
<proteinExistence type="predicted"/>
<organism evidence="2 3">
    <name type="scientific">Muraenolepis orangiensis</name>
    <name type="common">Patagonian moray cod</name>
    <dbReference type="NCBI Taxonomy" id="630683"/>
    <lineage>
        <taxon>Eukaryota</taxon>
        <taxon>Metazoa</taxon>
        <taxon>Chordata</taxon>
        <taxon>Craniata</taxon>
        <taxon>Vertebrata</taxon>
        <taxon>Euteleostomi</taxon>
        <taxon>Actinopterygii</taxon>
        <taxon>Neopterygii</taxon>
        <taxon>Teleostei</taxon>
        <taxon>Neoteleostei</taxon>
        <taxon>Acanthomorphata</taxon>
        <taxon>Zeiogadaria</taxon>
        <taxon>Gadariae</taxon>
        <taxon>Gadiformes</taxon>
        <taxon>Muraenolepidoidei</taxon>
        <taxon>Muraenolepididae</taxon>
        <taxon>Muraenolepis</taxon>
    </lineage>
</organism>
<evidence type="ECO:0000313" key="3">
    <source>
        <dbReference type="Proteomes" id="UP001148018"/>
    </source>
</evidence>
<protein>
    <submittedName>
        <fullName evidence="2">Uncharacterized protein</fullName>
    </submittedName>
</protein>
<dbReference type="EMBL" id="JANIIK010000038">
    <property type="protein sequence ID" value="KAJ3610291.1"/>
    <property type="molecule type" value="Genomic_DNA"/>
</dbReference>
<feature type="region of interest" description="Disordered" evidence="1">
    <location>
        <begin position="1"/>
        <end position="37"/>
    </location>
</feature>
<feature type="non-terminal residue" evidence="2">
    <location>
        <position position="1"/>
    </location>
</feature>
<name>A0A9Q0EQW9_9TELE</name>
<dbReference type="AlphaFoldDB" id="A0A9Q0EQW9"/>
<feature type="non-terminal residue" evidence="2">
    <location>
        <position position="115"/>
    </location>
</feature>
<gene>
    <name evidence="2" type="ORF">NHX12_022384</name>
</gene>
<sequence>GPREREVAVESQESEEAGSSAFEGESTREGRAGRGDRGMSWFEALEQKMAGAPSHLCPLTQGPSTPLSHNQKHMLEGSRCTSKRAGYARLAAALLTGRASEPASGRRSGIWRSPS</sequence>
<reference evidence="2" key="1">
    <citation type="submission" date="2022-07" db="EMBL/GenBank/DDBJ databases">
        <title>Chromosome-level genome of Muraenolepis orangiensis.</title>
        <authorList>
            <person name="Kim J."/>
        </authorList>
    </citation>
    <scope>NUCLEOTIDE SEQUENCE</scope>
    <source>
        <strain evidence="2">KU_S4_2022</strain>
        <tissue evidence="2">Muscle</tissue>
    </source>
</reference>